<dbReference type="GO" id="GO:0030246">
    <property type="term" value="F:carbohydrate binding"/>
    <property type="evidence" value="ECO:0007669"/>
    <property type="project" value="UniProtKB-KW"/>
</dbReference>
<evidence type="ECO:0000313" key="5">
    <source>
        <dbReference type="Proteomes" id="UP000626092"/>
    </source>
</evidence>
<dbReference type="OrthoDB" id="581739at2759"/>
<evidence type="ECO:0000313" key="4">
    <source>
        <dbReference type="EMBL" id="KAF7124010.1"/>
    </source>
</evidence>
<dbReference type="EMBL" id="WJXA01000012">
    <property type="protein sequence ID" value="KAF7124010.1"/>
    <property type="molecule type" value="Genomic_DNA"/>
</dbReference>
<organism evidence="4 5">
    <name type="scientific">Rhododendron simsii</name>
    <name type="common">Sims's rhododendron</name>
    <dbReference type="NCBI Taxonomy" id="118357"/>
    <lineage>
        <taxon>Eukaryota</taxon>
        <taxon>Viridiplantae</taxon>
        <taxon>Streptophyta</taxon>
        <taxon>Embryophyta</taxon>
        <taxon>Tracheophyta</taxon>
        <taxon>Spermatophyta</taxon>
        <taxon>Magnoliopsida</taxon>
        <taxon>eudicotyledons</taxon>
        <taxon>Gunneridae</taxon>
        <taxon>Pentapetalae</taxon>
        <taxon>asterids</taxon>
        <taxon>Ericales</taxon>
        <taxon>Ericaceae</taxon>
        <taxon>Ericoideae</taxon>
        <taxon>Rhodoreae</taxon>
        <taxon>Rhododendron</taxon>
    </lineage>
</organism>
<name>A0A834L8V5_RHOSS</name>
<evidence type="ECO:0000256" key="1">
    <source>
        <dbReference type="ARBA" id="ARBA00006568"/>
    </source>
</evidence>
<comment type="caution">
    <text evidence="4">The sequence shown here is derived from an EMBL/GenBank/DDBJ whole genome shotgun (WGS) entry which is preliminary data.</text>
</comment>
<sequence length="234" mass="24575">MGKISGEEGWLSLGPWGGKGGAYATYKPDGPIMQITIRYGEVIDSILFESKSRDGVIIGSSVKIGGSGGGSSAKGNISGEEGLISLGIQGGKEGAYWVYRADGPTMQISVRYGQVIDSLLFKSKSCDCVGRSVKIGGSGGYTTVTFCIDSSVEQLTSISLTYEDFRGEGTVVSLCFNTNLRKYGPFGSRTGTSSRSIPIEGGVFAGFHGRVGTYLTAIGILVAHPKVNSQILQR</sequence>
<accession>A0A834L8V5</accession>
<keyword evidence="2" id="KW-0430">Lectin</keyword>
<dbReference type="PANTHER" id="PTHR47293">
    <property type="entry name" value="JACALIN-RELATED LECTIN 3"/>
    <property type="match status" value="1"/>
</dbReference>
<dbReference type="Gene3D" id="2.100.10.30">
    <property type="entry name" value="Jacalin-like lectin domain"/>
    <property type="match status" value="2"/>
</dbReference>
<dbReference type="Proteomes" id="UP000626092">
    <property type="component" value="Unassembled WGS sequence"/>
</dbReference>
<feature type="domain" description="Jacalin-type lectin" evidence="3">
    <location>
        <begin position="83"/>
        <end position="224"/>
    </location>
</feature>
<keyword evidence="5" id="KW-1185">Reference proteome</keyword>
<dbReference type="SMART" id="SM00915">
    <property type="entry name" value="Jacalin"/>
    <property type="match status" value="1"/>
</dbReference>
<evidence type="ECO:0000259" key="3">
    <source>
        <dbReference type="PROSITE" id="PS51752"/>
    </source>
</evidence>
<dbReference type="SUPFAM" id="SSF51101">
    <property type="entry name" value="Mannose-binding lectins"/>
    <property type="match status" value="2"/>
</dbReference>
<dbReference type="Pfam" id="PF01419">
    <property type="entry name" value="Jacalin"/>
    <property type="match status" value="2"/>
</dbReference>
<evidence type="ECO:0000256" key="2">
    <source>
        <dbReference type="ARBA" id="ARBA00022734"/>
    </source>
</evidence>
<protein>
    <recommendedName>
        <fullName evidence="3">Jacalin-type lectin domain-containing protein</fullName>
    </recommendedName>
</protein>
<dbReference type="PROSITE" id="PS51752">
    <property type="entry name" value="JACALIN_LECTIN"/>
    <property type="match status" value="1"/>
</dbReference>
<proteinExistence type="inferred from homology"/>
<dbReference type="InterPro" id="IPR036404">
    <property type="entry name" value="Jacalin-like_lectin_dom_sf"/>
</dbReference>
<reference evidence="4" key="1">
    <citation type="submission" date="2019-11" db="EMBL/GenBank/DDBJ databases">
        <authorList>
            <person name="Liu Y."/>
            <person name="Hou J."/>
            <person name="Li T.-Q."/>
            <person name="Guan C.-H."/>
            <person name="Wu X."/>
            <person name="Wu H.-Z."/>
            <person name="Ling F."/>
            <person name="Zhang R."/>
            <person name="Shi X.-G."/>
            <person name="Ren J.-P."/>
            <person name="Chen E.-F."/>
            <person name="Sun J.-M."/>
        </authorList>
    </citation>
    <scope>NUCLEOTIDE SEQUENCE</scope>
    <source>
        <strain evidence="4">Adult_tree_wgs_1</strain>
        <tissue evidence="4">Leaves</tissue>
    </source>
</reference>
<dbReference type="InterPro" id="IPR001229">
    <property type="entry name" value="Jacalin-like_lectin_dom"/>
</dbReference>
<dbReference type="PANTHER" id="PTHR47293:SF66">
    <property type="entry name" value="JACALIN-RELATED LECTIN 11-RELATED"/>
    <property type="match status" value="1"/>
</dbReference>
<dbReference type="AlphaFoldDB" id="A0A834L8V5"/>
<comment type="similarity">
    <text evidence="1">Belongs to the jacalin lectin family.</text>
</comment>
<gene>
    <name evidence="4" type="ORF">RHSIM_Rhsim12G0046200</name>
</gene>